<dbReference type="SUPFAM" id="SSF158446">
    <property type="entry name" value="IVS-encoded protein-like"/>
    <property type="match status" value="1"/>
</dbReference>
<evidence type="ECO:0000313" key="1">
    <source>
        <dbReference type="EMBL" id="MBS2098560.1"/>
    </source>
</evidence>
<dbReference type="InterPro" id="IPR036583">
    <property type="entry name" value="23S_rRNA_IVS_sf"/>
</dbReference>
<name>A0ABS5JUH2_9BACT</name>
<dbReference type="RefSeq" id="WP_212215795.1">
    <property type="nucleotide sequence ID" value="NZ_JAGUCO010000005.1"/>
</dbReference>
<dbReference type="Gene3D" id="1.20.1440.60">
    <property type="entry name" value="23S rRNA-intervening sequence"/>
    <property type="match status" value="1"/>
</dbReference>
<dbReference type="InterPro" id="IPR012657">
    <property type="entry name" value="23S_rRNA-intervening_sequence"/>
</dbReference>
<organism evidence="1 2">
    <name type="scientific">Carboxylicivirga linearis</name>
    <dbReference type="NCBI Taxonomy" id="1628157"/>
    <lineage>
        <taxon>Bacteria</taxon>
        <taxon>Pseudomonadati</taxon>
        <taxon>Bacteroidota</taxon>
        <taxon>Bacteroidia</taxon>
        <taxon>Marinilabiliales</taxon>
        <taxon>Marinilabiliaceae</taxon>
        <taxon>Carboxylicivirga</taxon>
    </lineage>
</organism>
<comment type="caution">
    <text evidence="1">The sequence shown here is derived from an EMBL/GenBank/DDBJ whole genome shotgun (WGS) entry which is preliminary data.</text>
</comment>
<dbReference type="Pfam" id="PF05635">
    <property type="entry name" value="23S_rRNA_IVP"/>
    <property type="match status" value="1"/>
</dbReference>
<evidence type="ECO:0000313" key="2">
    <source>
        <dbReference type="Proteomes" id="UP000708576"/>
    </source>
</evidence>
<dbReference type="CDD" id="cd16377">
    <property type="entry name" value="23S_rRNA_IVP_like"/>
    <property type="match status" value="1"/>
</dbReference>
<dbReference type="PANTHER" id="PTHR38471">
    <property type="entry name" value="FOUR HELIX BUNDLE PROTEIN"/>
    <property type="match status" value="1"/>
</dbReference>
<protein>
    <submittedName>
        <fullName evidence="1">Four helix bundle protein</fullName>
    </submittedName>
</protein>
<sequence length="119" mass="13736">MYTYSFEKLEIWQLSRKLVKEIYSVTSKFPESEKFGLTNQLRRAAVSISSNIAEGNGRNSKKDKARFIEIAYSSLLEVLNQLILSNDLDFITENVLSKFRIQINELSNKLNSFHKNLIG</sequence>
<accession>A0ABS5JUH2</accession>
<reference evidence="1 2" key="1">
    <citation type="journal article" date="2015" name="Int. J. Syst. Evol. Microbiol.">
        <title>Carboxylicivirga linearis sp. nov., isolated from a sea cucumber culture pond.</title>
        <authorList>
            <person name="Wang F.Q."/>
            <person name="Zhou Y.X."/>
            <person name="Lin X.Z."/>
            <person name="Chen G.J."/>
            <person name="Du Z.J."/>
        </authorList>
    </citation>
    <scope>NUCLEOTIDE SEQUENCE [LARGE SCALE GENOMIC DNA]</scope>
    <source>
        <strain evidence="1 2">FB218</strain>
    </source>
</reference>
<proteinExistence type="predicted"/>
<dbReference type="NCBIfam" id="TIGR02436">
    <property type="entry name" value="four helix bundle protein"/>
    <property type="match status" value="1"/>
</dbReference>
<gene>
    <name evidence="1" type="ORF">KEM10_09725</name>
</gene>
<dbReference type="EMBL" id="JAGUCO010000005">
    <property type="protein sequence ID" value="MBS2098560.1"/>
    <property type="molecule type" value="Genomic_DNA"/>
</dbReference>
<dbReference type="Proteomes" id="UP000708576">
    <property type="component" value="Unassembled WGS sequence"/>
</dbReference>
<keyword evidence="2" id="KW-1185">Reference proteome</keyword>
<dbReference type="PANTHER" id="PTHR38471:SF2">
    <property type="entry name" value="FOUR HELIX BUNDLE PROTEIN"/>
    <property type="match status" value="1"/>
</dbReference>